<name>A0ABD7LK90_9BURK</name>
<evidence type="ECO:0000313" key="1">
    <source>
        <dbReference type="EMBL" id="SAK18197.1"/>
    </source>
</evidence>
<organism evidence="1 2">
    <name type="scientific">Burkholderia multivorans</name>
    <dbReference type="NCBI Taxonomy" id="87883"/>
    <lineage>
        <taxon>Bacteria</taxon>
        <taxon>Pseudomonadati</taxon>
        <taxon>Pseudomonadota</taxon>
        <taxon>Betaproteobacteria</taxon>
        <taxon>Burkholderiales</taxon>
        <taxon>Burkholderiaceae</taxon>
        <taxon>Burkholderia</taxon>
        <taxon>Burkholderia cepacia complex</taxon>
    </lineage>
</organism>
<gene>
    <name evidence="1" type="ORF">UA18_01948</name>
</gene>
<sequence length="62" mass="6820">MTPARDAHKKTAMFRKDIAVCTSSAQHARTGRTSQRQSLSFVTFVPLIDTSPIRPALVSTMT</sequence>
<dbReference type="AlphaFoldDB" id="A0ABD7LK90"/>
<protein>
    <submittedName>
        <fullName evidence="1">Uncharacterized protein</fullName>
    </submittedName>
</protein>
<dbReference type="EMBL" id="FKJW01000003">
    <property type="protein sequence ID" value="SAK18197.1"/>
    <property type="molecule type" value="Genomic_DNA"/>
</dbReference>
<proteinExistence type="predicted"/>
<reference evidence="1 2" key="1">
    <citation type="submission" date="2016-04" db="EMBL/GenBank/DDBJ databases">
        <authorList>
            <person name="Peeters C."/>
        </authorList>
    </citation>
    <scope>NUCLEOTIDE SEQUENCE [LARGE SCALE GENOMIC DNA]</scope>
    <source>
        <strain evidence="1">LMG 29311</strain>
    </source>
</reference>
<evidence type="ECO:0000313" key="2">
    <source>
        <dbReference type="Proteomes" id="UP000196218"/>
    </source>
</evidence>
<dbReference type="Proteomes" id="UP000196218">
    <property type="component" value="Unassembled WGS sequence"/>
</dbReference>
<comment type="caution">
    <text evidence="1">The sequence shown here is derived from an EMBL/GenBank/DDBJ whole genome shotgun (WGS) entry which is preliminary data.</text>
</comment>
<accession>A0ABD7LK90</accession>